<evidence type="ECO:0000259" key="3">
    <source>
        <dbReference type="Pfam" id="PF01408"/>
    </source>
</evidence>
<dbReference type="EMBL" id="CP121252">
    <property type="protein sequence ID" value="WFP17084.1"/>
    <property type="molecule type" value="Genomic_DNA"/>
</dbReference>
<evidence type="ECO:0000259" key="4">
    <source>
        <dbReference type="Pfam" id="PF22725"/>
    </source>
</evidence>
<evidence type="ECO:0000313" key="5">
    <source>
        <dbReference type="EMBL" id="WFP17084.1"/>
    </source>
</evidence>
<dbReference type="InterPro" id="IPR050463">
    <property type="entry name" value="Gfo/Idh/MocA_oxidrdct_glycsds"/>
</dbReference>
<keyword evidence="2" id="KW-0520">NAD</keyword>
<dbReference type="PANTHER" id="PTHR43818">
    <property type="entry name" value="BCDNA.GH03377"/>
    <property type="match status" value="1"/>
</dbReference>
<dbReference type="Pfam" id="PF22725">
    <property type="entry name" value="GFO_IDH_MocA_C3"/>
    <property type="match status" value="1"/>
</dbReference>
<keyword evidence="6" id="KW-1185">Reference proteome</keyword>
<gene>
    <name evidence="5" type="ORF">P8192_02865</name>
</gene>
<evidence type="ECO:0000313" key="6">
    <source>
        <dbReference type="Proteomes" id="UP001219037"/>
    </source>
</evidence>
<dbReference type="Proteomes" id="UP001219037">
    <property type="component" value="Chromosome"/>
</dbReference>
<name>A0ABY8H8C9_9MICC</name>
<protein>
    <submittedName>
        <fullName evidence="5">Gfo/Idh/MocA family oxidoreductase</fullName>
    </submittedName>
</protein>
<dbReference type="SUPFAM" id="SSF51735">
    <property type="entry name" value="NAD(P)-binding Rossmann-fold domains"/>
    <property type="match status" value="1"/>
</dbReference>
<dbReference type="PANTHER" id="PTHR43818:SF11">
    <property type="entry name" value="BCDNA.GH03377"/>
    <property type="match status" value="1"/>
</dbReference>
<dbReference type="RefSeq" id="WP_278158347.1">
    <property type="nucleotide sequence ID" value="NZ_CP121252.1"/>
</dbReference>
<organism evidence="5 6">
    <name type="scientific">Citricoccus muralis</name>
    <dbReference type="NCBI Taxonomy" id="169134"/>
    <lineage>
        <taxon>Bacteria</taxon>
        <taxon>Bacillati</taxon>
        <taxon>Actinomycetota</taxon>
        <taxon>Actinomycetes</taxon>
        <taxon>Micrococcales</taxon>
        <taxon>Micrococcaceae</taxon>
        <taxon>Citricoccus</taxon>
    </lineage>
</organism>
<dbReference type="InterPro" id="IPR036291">
    <property type="entry name" value="NAD(P)-bd_dom_sf"/>
</dbReference>
<dbReference type="Gene3D" id="3.30.360.10">
    <property type="entry name" value="Dihydrodipicolinate Reductase, domain 2"/>
    <property type="match status" value="1"/>
</dbReference>
<accession>A0ABY8H8C9</accession>
<dbReference type="Pfam" id="PF01408">
    <property type="entry name" value="GFO_IDH_MocA"/>
    <property type="match status" value="1"/>
</dbReference>
<dbReference type="Gene3D" id="3.40.50.720">
    <property type="entry name" value="NAD(P)-binding Rossmann-like Domain"/>
    <property type="match status" value="1"/>
</dbReference>
<dbReference type="InterPro" id="IPR000683">
    <property type="entry name" value="Gfo/Idh/MocA-like_OxRdtase_N"/>
</dbReference>
<evidence type="ECO:0000256" key="2">
    <source>
        <dbReference type="ARBA" id="ARBA00023027"/>
    </source>
</evidence>
<evidence type="ECO:0000256" key="1">
    <source>
        <dbReference type="ARBA" id="ARBA00023002"/>
    </source>
</evidence>
<dbReference type="InterPro" id="IPR055170">
    <property type="entry name" value="GFO_IDH_MocA-like_dom"/>
</dbReference>
<proteinExistence type="predicted"/>
<feature type="domain" description="Gfo/Idh/MocA-like oxidoreductase N-terminal" evidence="3">
    <location>
        <begin position="9"/>
        <end position="128"/>
    </location>
</feature>
<feature type="domain" description="GFO/IDH/MocA-like oxidoreductase" evidence="4">
    <location>
        <begin position="147"/>
        <end position="284"/>
    </location>
</feature>
<keyword evidence="1" id="KW-0560">Oxidoreductase</keyword>
<dbReference type="SUPFAM" id="SSF55347">
    <property type="entry name" value="Glyceraldehyde-3-phosphate dehydrogenase-like, C-terminal domain"/>
    <property type="match status" value="1"/>
</dbReference>
<sequence length="392" mass="42289">MSTTSPSPLRVALIGHAFMGRVHSHAWRTAPRFFELPVAPELTVLVGRDAERSAAAARQLGWAESATDWRQVIARDDIDVVDICTPGDSHADIAEAALRAGKHVLVEKPMANTVAEAERMAVAAREAAGRGVRAMVGFTYRRTPALQLAQKLIRTGRIGTVRQVRAQYLQDWLSDSTSPLTWRLDKNRAGSGALGDIGAHLIDMTCFLTGEQFAGVSGALQTFVPQRPVAEAPGSPLGPVTVDDAVQAMGTLTGGAPVVLEASRAAWGRKNALRIEVTGSTGAIAFDFEDMNVLQVFDPNAQTEEITGFTRVQVTEPTHPYLNAWWPPGHGLGYEHGFTHQVVDFVESIHSGTQPTPSFDDGLHVQRVLDAVQRSAAEASRYTPITTSSQEQ</sequence>
<reference evidence="5 6" key="1">
    <citation type="submission" date="2023-04" db="EMBL/GenBank/DDBJ databases">
        <title>Funneling lignin-derived compounds into biodiesel using alkali-halophilic Citricoccus sp. P2.</title>
        <authorList>
            <person name="Luo C.-B."/>
        </authorList>
    </citation>
    <scope>NUCLEOTIDE SEQUENCE [LARGE SCALE GENOMIC DNA]</scope>
    <source>
        <strain evidence="5 6">P2</strain>
    </source>
</reference>